<protein>
    <submittedName>
        <fullName evidence="1">Uncharacterized protein</fullName>
    </submittedName>
</protein>
<dbReference type="OrthoDB" id="62952at2759"/>
<name>A0A9P4SCS4_9PEZI</name>
<dbReference type="AlphaFoldDB" id="A0A9P4SCS4"/>
<evidence type="ECO:0000313" key="2">
    <source>
        <dbReference type="Proteomes" id="UP000799429"/>
    </source>
</evidence>
<sequence length="69" mass="8245">MFKRIPGDFTVAEVSRQIRREALPIFFKDTMFIFNNGFDLRWFLRYTPSAARHLRVIAIKRLDTHISCL</sequence>
<keyword evidence="2" id="KW-1185">Reference proteome</keyword>
<accession>A0A9P4SCS4</accession>
<reference evidence="1" key="1">
    <citation type="journal article" date="2020" name="Stud. Mycol.">
        <title>101 Dothideomycetes genomes: a test case for predicting lifestyles and emergence of pathogens.</title>
        <authorList>
            <person name="Haridas S."/>
            <person name="Albert R."/>
            <person name="Binder M."/>
            <person name="Bloem J."/>
            <person name="Labutti K."/>
            <person name="Salamov A."/>
            <person name="Andreopoulos B."/>
            <person name="Baker S."/>
            <person name="Barry K."/>
            <person name="Bills G."/>
            <person name="Bluhm B."/>
            <person name="Cannon C."/>
            <person name="Castanera R."/>
            <person name="Culley D."/>
            <person name="Daum C."/>
            <person name="Ezra D."/>
            <person name="Gonzalez J."/>
            <person name="Henrissat B."/>
            <person name="Kuo A."/>
            <person name="Liang C."/>
            <person name="Lipzen A."/>
            <person name="Lutzoni F."/>
            <person name="Magnuson J."/>
            <person name="Mondo S."/>
            <person name="Nolan M."/>
            <person name="Ohm R."/>
            <person name="Pangilinan J."/>
            <person name="Park H.-J."/>
            <person name="Ramirez L."/>
            <person name="Alfaro M."/>
            <person name="Sun H."/>
            <person name="Tritt A."/>
            <person name="Yoshinaga Y."/>
            <person name="Zwiers L.-H."/>
            <person name="Turgeon B."/>
            <person name="Goodwin S."/>
            <person name="Spatafora J."/>
            <person name="Crous P."/>
            <person name="Grigoriev I."/>
        </authorList>
    </citation>
    <scope>NUCLEOTIDE SEQUENCE</scope>
    <source>
        <strain evidence="1">CBS 101060</strain>
    </source>
</reference>
<organism evidence="1 2">
    <name type="scientific">Patellaria atrata CBS 101060</name>
    <dbReference type="NCBI Taxonomy" id="1346257"/>
    <lineage>
        <taxon>Eukaryota</taxon>
        <taxon>Fungi</taxon>
        <taxon>Dikarya</taxon>
        <taxon>Ascomycota</taxon>
        <taxon>Pezizomycotina</taxon>
        <taxon>Dothideomycetes</taxon>
        <taxon>Dothideomycetes incertae sedis</taxon>
        <taxon>Patellariales</taxon>
        <taxon>Patellariaceae</taxon>
        <taxon>Patellaria</taxon>
    </lineage>
</organism>
<feature type="non-terminal residue" evidence="1">
    <location>
        <position position="69"/>
    </location>
</feature>
<dbReference type="EMBL" id="MU006093">
    <property type="protein sequence ID" value="KAF2840004.1"/>
    <property type="molecule type" value="Genomic_DNA"/>
</dbReference>
<comment type="caution">
    <text evidence="1">The sequence shown here is derived from an EMBL/GenBank/DDBJ whole genome shotgun (WGS) entry which is preliminary data.</text>
</comment>
<evidence type="ECO:0000313" key="1">
    <source>
        <dbReference type="EMBL" id="KAF2840004.1"/>
    </source>
</evidence>
<proteinExistence type="predicted"/>
<gene>
    <name evidence="1" type="ORF">M501DRAFT_1002278</name>
</gene>
<dbReference type="Proteomes" id="UP000799429">
    <property type="component" value="Unassembled WGS sequence"/>
</dbReference>